<sequence>MAMNHPDAFLPLANTMIVAGATLSGLAVWLAYGPATSQLSLTTQVASHMLLMVLPGLFKIGCVIRLAALHEKQVQQVGTCSVFSMS</sequence>
<evidence type="ECO:0000256" key="1">
    <source>
        <dbReference type="SAM" id="Phobius"/>
    </source>
</evidence>
<evidence type="ECO:0000313" key="3">
    <source>
        <dbReference type="Proteomes" id="UP000575898"/>
    </source>
</evidence>
<evidence type="ECO:0000313" key="2">
    <source>
        <dbReference type="EMBL" id="MBB5017497.1"/>
    </source>
</evidence>
<dbReference type="EMBL" id="JACHHY010000003">
    <property type="protein sequence ID" value="MBB5017497.1"/>
    <property type="molecule type" value="Genomic_DNA"/>
</dbReference>
<gene>
    <name evidence="2" type="ORF">HNQ59_000761</name>
</gene>
<comment type="caution">
    <text evidence="2">The sequence shown here is derived from an EMBL/GenBank/DDBJ whole genome shotgun (WGS) entry which is preliminary data.</text>
</comment>
<protein>
    <submittedName>
        <fullName evidence="2">Uncharacterized protein</fullName>
    </submittedName>
</protein>
<name>A0A840MKV8_9PROT</name>
<dbReference type="AlphaFoldDB" id="A0A840MKV8"/>
<keyword evidence="3" id="KW-1185">Reference proteome</keyword>
<keyword evidence="1" id="KW-0472">Membrane</keyword>
<accession>A0A840MKV8</accession>
<dbReference type="Proteomes" id="UP000575898">
    <property type="component" value="Unassembled WGS sequence"/>
</dbReference>
<dbReference type="RefSeq" id="WP_184035349.1">
    <property type="nucleotide sequence ID" value="NZ_JACHHY010000003.1"/>
</dbReference>
<organism evidence="2 3">
    <name type="scientific">Chitinivorax tropicus</name>
    <dbReference type="NCBI Taxonomy" id="714531"/>
    <lineage>
        <taxon>Bacteria</taxon>
        <taxon>Pseudomonadati</taxon>
        <taxon>Pseudomonadota</taxon>
        <taxon>Betaproteobacteria</taxon>
        <taxon>Chitinivorax</taxon>
    </lineage>
</organism>
<keyword evidence="1" id="KW-1133">Transmembrane helix</keyword>
<keyword evidence="1" id="KW-0812">Transmembrane</keyword>
<feature type="transmembrane region" description="Helical" evidence="1">
    <location>
        <begin position="45"/>
        <end position="68"/>
    </location>
</feature>
<feature type="transmembrane region" description="Helical" evidence="1">
    <location>
        <begin position="12"/>
        <end position="33"/>
    </location>
</feature>
<proteinExistence type="predicted"/>
<reference evidence="2 3" key="1">
    <citation type="submission" date="2020-08" db="EMBL/GenBank/DDBJ databases">
        <title>Genomic Encyclopedia of Type Strains, Phase IV (KMG-IV): sequencing the most valuable type-strain genomes for metagenomic binning, comparative biology and taxonomic classification.</title>
        <authorList>
            <person name="Goeker M."/>
        </authorList>
    </citation>
    <scope>NUCLEOTIDE SEQUENCE [LARGE SCALE GENOMIC DNA]</scope>
    <source>
        <strain evidence="2 3">DSM 27165</strain>
    </source>
</reference>